<name>A0A9C7G631_9BACI</name>
<reference evidence="1" key="1">
    <citation type="submission" date="2021-10" db="EMBL/GenBank/DDBJ databases">
        <authorList>
            <person name="Criscuolo A."/>
        </authorList>
    </citation>
    <scope>NUCLEOTIDE SEQUENCE</scope>
    <source>
        <strain evidence="1">CIP111885</strain>
    </source>
</reference>
<evidence type="ECO:0000313" key="1">
    <source>
        <dbReference type="EMBL" id="CAG9606401.1"/>
    </source>
</evidence>
<comment type="caution">
    <text evidence="1">The sequence shown here is derived from an EMBL/GenBank/DDBJ whole genome shotgun (WGS) entry which is preliminary data.</text>
</comment>
<protein>
    <recommendedName>
        <fullName evidence="3">DUF4025 domain-containing protein</fullName>
    </recommendedName>
</protein>
<dbReference type="AlphaFoldDB" id="A0A9C7G631"/>
<gene>
    <name evidence="1" type="ORF">NEOCIP111885_00089</name>
</gene>
<evidence type="ECO:0000313" key="2">
    <source>
        <dbReference type="Proteomes" id="UP000789845"/>
    </source>
</evidence>
<dbReference type="Proteomes" id="UP000789845">
    <property type="component" value="Unassembled WGS sequence"/>
</dbReference>
<accession>A0A9C7G631</accession>
<dbReference type="RefSeq" id="WP_230494689.1">
    <property type="nucleotide sequence ID" value="NZ_CAKJTG010000001.1"/>
</dbReference>
<dbReference type="EMBL" id="CAKJTG010000001">
    <property type="protein sequence ID" value="CAG9606401.1"/>
    <property type="molecule type" value="Genomic_DNA"/>
</dbReference>
<evidence type="ECO:0008006" key="3">
    <source>
        <dbReference type="Google" id="ProtNLM"/>
    </source>
</evidence>
<sequence length="54" mass="6144">MKKDDFDQVESEIIQASLFGAKEDIIHKSTSDEGHDLRVANHFGTNLKQVQQDE</sequence>
<proteinExistence type="predicted"/>
<keyword evidence="2" id="KW-1185">Reference proteome</keyword>
<organism evidence="1 2">
    <name type="scientific">Pseudoneobacillus rhizosphaerae</name>
    <dbReference type="NCBI Taxonomy" id="2880968"/>
    <lineage>
        <taxon>Bacteria</taxon>
        <taxon>Bacillati</taxon>
        <taxon>Bacillota</taxon>
        <taxon>Bacilli</taxon>
        <taxon>Bacillales</taxon>
        <taxon>Bacillaceae</taxon>
        <taxon>Pseudoneobacillus</taxon>
    </lineage>
</organism>